<dbReference type="EMBL" id="BGPR01026601">
    <property type="protein sequence ID" value="GBN96461.1"/>
    <property type="molecule type" value="Genomic_DNA"/>
</dbReference>
<keyword evidence="2" id="KW-1185">Reference proteome</keyword>
<accession>A0A4Y2T8E4</accession>
<comment type="caution">
    <text evidence="1">The sequence shown here is derived from an EMBL/GenBank/DDBJ whole genome shotgun (WGS) entry which is preliminary data.</text>
</comment>
<organism evidence="1 2">
    <name type="scientific">Araneus ventricosus</name>
    <name type="common">Orbweaver spider</name>
    <name type="synonym">Epeira ventricosa</name>
    <dbReference type="NCBI Taxonomy" id="182803"/>
    <lineage>
        <taxon>Eukaryota</taxon>
        <taxon>Metazoa</taxon>
        <taxon>Ecdysozoa</taxon>
        <taxon>Arthropoda</taxon>
        <taxon>Chelicerata</taxon>
        <taxon>Arachnida</taxon>
        <taxon>Araneae</taxon>
        <taxon>Araneomorphae</taxon>
        <taxon>Entelegynae</taxon>
        <taxon>Araneoidea</taxon>
        <taxon>Araneidae</taxon>
        <taxon>Araneus</taxon>
    </lineage>
</organism>
<dbReference type="AlphaFoldDB" id="A0A4Y2T8E4"/>
<sequence length="120" mass="13767">MILYCRTDITANIWERIDSVSVDVDEDVRKDYGEEILQALKSMSITIFPPSPNMQKLIETVECAVSLKHPDAVYKVCRNFGSRAIWIVWDLLPAEFKVFIGRIIFNLFGFPKLGQVKKSV</sequence>
<protein>
    <submittedName>
        <fullName evidence="1">Uncharacterized protein</fullName>
    </submittedName>
</protein>
<evidence type="ECO:0000313" key="2">
    <source>
        <dbReference type="Proteomes" id="UP000499080"/>
    </source>
</evidence>
<evidence type="ECO:0000313" key="1">
    <source>
        <dbReference type="EMBL" id="GBN96461.1"/>
    </source>
</evidence>
<proteinExistence type="predicted"/>
<gene>
    <name evidence="1" type="ORF">AVEN_136192_1</name>
</gene>
<reference evidence="1 2" key="1">
    <citation type="journal article" date="2019" name="Sci. Rep.">
        <title>Orb-weaving spider Araneus ventricosus genome elucidates the spidroin gene catalogue.</title>
        <authorList>
            <person name="Kono N."/>
            <person name="Nakamura H."/>
            <person name="Ohtoshi R."/>
            <person name="Moran D.A.P."/>
            <person name="Shinohara A."/>
            <person name="Yoshida Y."/>
            <person name="Fujiwara M."/>
            <person name="Mori M."/>
            <person name="Tomita M."/>
            <person name="Arakawa K."/>
        </authorList>
    </citation>
    <scope>NUCLEOTIDE SEQUENCE [LARGE SCALE GENOMIC DNA]</scope>
</reference>
<dbReference type="Proteomes" id="UP000499080">
    <property type="component" value="Unassembled WGS sequence"/>
</dbReference>
<name>A0A4Y2T8E4_ARAVE</name>
<dbReference type="OrthoDB" id="6436309at2759"/>